<keyword evidence="5" id="KW-1185">Reference proteome</keyword>
<keyword evidence="1" id="KW-0862">Zinc</keyword>
<evidence type="ECO:0000313" key="4">
    <source>
        <dbReference type="EMBL" id="KAF3335699.1"/>
    </source>
</evidence>
<dbReference type="PANTHER" id="PTHR36055">
    <property type="entry name" value="C2H2-LIKE ZINC FINGER PROTEIN"/>
    <property type="match status" value="1"/>
</dbReference>
<dbReference type="PROSITE" id="PS50157">
    <property type="entry name" value="ZINC_FINGER_C2H2_2"/>
    <property type="match status" value="1"/>
</dbReference>
<comment type="caution">
    <text evidence="4">The sequence shown here is derived from an EMBL/GenBank/DDBJ whole genome shotgun (WGS) entry which is preliminary data.</text>
</comment>
<reference evidence="4" key="1">
    <citation type="submission" date="2020-01" db="EMBL/GenBank/DDBJ databases">
        <title>Genome sequence of Kobresia littledalei, the first chromosome-level genome in the family Cyperaceae.</title>
        <authorList>
            <person name="Qu G."/>
        </authorList>
    </citation>
    <scope>NUCLEOTIDE SEQUENCE</scope>
    <source>
        <strain evidence="4">C.B.Clarke</strain>
        <tissue evidence="4">Leaf</tissue>
    </source>
</reference>
<keyword evidence="1" id="KW-0479">Metal-binding</keyword>
<dbReference type="InterPro" id="IPR013087">
    <property type="entry name" value="Znf_C2H2_type"/>
</dbReference>
<keyword evidence="1" id="KW-0863">Zinc-finger</keyword>
<dbReference type="PANTHER" id="PTHR36055:SF1">
    <property type="entry name" value="C2H2-LIKE ZINC FINGER PROTEIN"/>
    <property type="match status" value="1"/>
</dbReference>
<evidence type="ECO:0000256" key="2">
    <source>
        <dbReference type="SAM" id="MobiDB-lite"/>
    </source>
</evidence>
<protein>
    <recommendedName>
        <fullName evidence="3">C2H2-type domain-containing protein</fullName>
    </recommendedName>
</protein>
<dbReference type="GO" id="GO:0008270">
    <property type="term" value="F:zinc ion binding"/>
    <property type="evidence" value="ECO:0007669"/>
    <property type="project" value="UniProtKB-KW"/>
</dbReference>
<dbReference type="Proteomes" id="UP000623129">
    <property type="component" value="Unassembled WGS sequence"/>
</dbReference>
<gene>
    <name evidence="4" type="ORF">FCM35_KLT20206</name>
</gene>
<feature type="region of interest" description="Disordered" evidence="2">
    <location>
        <begin position="334"/>
        <end position="385"/>
    </location>
</feature>
<accession>A0A833VWG0</accession>
<name>A0A833VWG0_9POAL</name>
<evidence type="ECO:0000313" key="5">
    <source>
        <dbReference type="Proteomes" id="UP000623129"/>
    </source>
</evidence>
<feature type="compositionally biased region" description="Low complexity" evidence="2">
    <location>
        <begin position="370"/>
        <end position="379"/>
    </location>
</feature>
<evidence type="ECO:0000256" key="1">
    <source>
        <dbReference type="PROSITE-ProRule" id="PRU00042"/>
    </source>
</evidence>
<sequence>MLIMIAARGFRNCCNGSTRSSFHRLEMALAKVNRLSTLPVAGKEGKDSLDNLFVQKTEKDPFLSLSKPSDTSLQWVQLLHAFDQSRQDSGTEKKEDQPIELSHEKYLPGWPLLPSTPSKVEMQKCEKCSKEFCSTINYRRHIRMHRRSPNIDKEFHKNRDEVGKFWDKLTLNEVKDIVSLAAVDIEGTSGTTILRYLSLWINKPNMSSLPSAYVKAGISLLGIVQGTAGCLPLTSKELFSILDDASENTFMCAGNAILVQKFLFDGDAEKIIIEMKNLVACMSFLLELKLVRAWLADKAAEALRCQKLLVEEEEAAQKRKSELIEKKRLKKLRQKKEKLKDTSDPGSKAPAETVEEVIVSPRVPSPTAQSESGSSSLEEAAPLNKSVQLEPEANHDQIESHNLICDSFYVEDSKSSLEPDNKQEHSCDKVEMENKRGPVLSDSLEVLIGSISIAVEDTSLVGSGLTQLRSVDYRENSLFKDTKRVQVELENNGIQSESVGSYGKSEDRLDLCKELSVAWRNMVPGPRLFSCKEAAAFLAMRWKEAIVCDHVTLVLPPEREAPDIYCDSPHISGQCKHGSPEELSCTVSPSDIVSNATKPKSKSK</sequence>
<dbReference type="PROSITE" id="PS00028">
    <property type="entry name" value="ZINC_FINGER_C2H2_1"/>
    <property type="match status" value="1"/>
</dbReference>
<dbReference type="AlphaFoldDB" id="A0A833VWG0"/>
<evidence type="ECO:0000259" key="3">
    <source>
        <dbReference type="PROSITE" id="PS50157"/>
    </source>
</evidence>
<dbReference type="OrthoDB" id="191139at2759"/>
<dbReference type="EMBL" id="SWLB01000008">
    <property type="protein sequence ID" value="KAF3335699.1"/>
    <property type="molecule type" value="Genomic_DNA"/>
</dbReference>
<proteinExistence type="predicted"/>
<organism evidence="4 5">
    <name type="scientific">Carex littledalei</name>
    <dbReference type="NCBI Taxonomy" id="544730"/>
    <lineage>
        <taxon>Eukaryota</taxon>
        <taxon>Viridiplantae</taxon>
        <taxon>Streptophyta</taxon>
        <taxon>Embryophyta</taxon>
        <taxon>Tracheophyta</taxon>
        <taxon>Spermatophyta</taxon>
        <taxon>Magnoliopsida</taxon>
        <taxon>Liliopsida</taxon>
        <taxon>Poales</taxon>
        <taxon>Cyperaceae</taxon>
        <taxon>Cyperoideae</taxon>
        <taxon>Cariceae</taxon>
        <taxon>Carex</taxon>
        <taxon>Carex subgen. Euthyceras</taxon>
    </lineage>
</organism>
<feature type="domain" description="C2H2-type" evidence="3">
    <location>
        <begin position="123"/>
        <end position="150"/>
    </location>
</feature>